<dbReference type="InterPro" id="IPR036890">
    <property type="entry name" value="HATPase_C_sf"/>
</dbReference>
<dbReference type="NCBIfam" id="TIGR00229">
    <property type="entry name" value="sensory_box"/>
    <property type="match status" value="1"/>
</dbReference>
<dbReference type="SMART" id="SM00387">
    <property type="entry name" value="HATPase_c"/>
    <property type="match status" value="1"/>
</dbReference>
<dbReference type="CDD" id="cd00130">
    <property type="entry name" value="PAS"/>
    <property type="match status" value="1"/>
</dbReference>
<proteinExistence type="predicted"/>
<dbReference type="SUPFAM" id="SSF55874">
    <property type="entry name" value="ATPase domain of HSP90 chaperone/DNA topoisomerase II/histidine kinase"/>
    <property type="match status" value="1"/>
</dbReference>
<dbReference type="InterPro" id="IPR015943">
    <property type="entry name" value="WD40/YVTN_repeat-like_dom_sf"/>
</dbReference>
<dbReference type="InterPro" id="IPR013783">
    <property type="entry name" value="Ig-like_fold"/>
</dbReference>
<dbReference type="EC" id="2.7.13.3" evidence="2"/>
<dbReference type="PROSITE" id="PS50113">
    <property type="entry name" value="PAC"/>
    <property type="match status" value="1"/>
</dbReference>
<dbReference type="Pfam" id="PF07494">
    <property type="entry name" value="Reg_prop"/>
    <property type="match status" value="6"/>
</dbReference>
<dbReference type="SMART" id="SM00091">
    <property type="entry name" value="PAS"/>
    <property type="match status" value="1"/>
</dbReference>
<evidence type="ECO:0000313" key="8">
    <source>
        <dbReference type="EMBL" id="MDN5214849.1"/>
    </source>
</evidence>
<feature type="domain" description="Histidine kinase" evidence="5">
    <location>
        <begin position="994"/>
        <end position="1240"/>
    </location>
</feature>
<evidence type="ECO:0000259" key="7">
    <source>
        <dbReference type="PROSITE" id="PS50113"/>
    </source>
</evidence>
<comment type="catalytic activity">
    <reaction evidence="1">
        <text>ATP + protein L-histidine = ADP + protein N-phospho-L-histidine.</text>
        <dbReference type="EC" id="2.7.13.3"/>
    </reaction>
</comment>
<evidence type="ECO:0000256" key="1">
    <source>
        <dbReference type="ARBA" id="ARBA00000085"/>
    </source>
</evidence>
<feature type="domain" description="PAC" evidence="7">
    <location>
        <begin position="922"/>
        <end position="974"/>
    </location>
</feature>
<dbReference type="InterPro" id="IPR003594">
    <property type="entry name" value="HATPase_dom"/>
</dbReference>
<organism evidence="8 9">
    <name type="scientific">Agaribacillus aureus</name>
    <dbReference type="NCBI Taxonomy" id="3051825"/>
    <lineage>
        <taxon>Bacteria</taxon>
        <taxon>Pseudomonadati</taxon>
        <taxon>Bacteroidota</taxon>
        <taxon>Cytophagia</taxon>
        <taxon>Cytophagales</taxon>
        <taxon>Splendidivirgaceae</taxon>
        <taxon>Agaribacillus</taxon>
    </lineage>
</organism>
<evidence type="ECO:0000256" key="4">
    <source>
        <dbReference type="SAM" id="Phobius"/>
    </source>
</evidence>
<keyword evidence="4" id="KW-0472">Membrane</keyword>
<keyword evidence="9" id="KW-1185">Reference proteome</keyword>
<dbReference type="Gene3D" id="3.30.450.20">
    <property type="entry name" value="PAS domain"/>
    <property type="match status" value="1"/>
</dbReference>
<reference evidence="8" key="1">
    <citation type="submission" date="2023-06" db="EMBL/GenBank/DDBJ databases">
        <title>Genomic of Agaribacillus aureum.</title>
        <authorList>
            <person name="Wang G."/>
        </authorList>
    </citation>
    <scope>NUCLEOTIDE SEQUENCE</scope>
    <source>
        <strain evidence="8">BMA12</strain>
    </source>
</reference>
<dbReference type="InterPro" id="IPR000014">
    <property type="entry name" value="PAS"/>
</dbReference>
<dbReference type="CDD" id="cd00082">
    <property type="entry name" value="HisKA"/>
    <property type="match status" value="1"/>
</dbReference>
<dbReference type="Pfam" id="PF07495">
    <property type="entry name" value="Y_Y_Y"/>
    <property type="match status" value="1"/>
</dbReference>
<protein>
    <recommendedName>
        <fullName evidence="2">histidine kinase</fullName>
        <ecNumber evidence="2">2.7.13.3</ecNumber>
    </recommendedName>
</protein>
<comment type="caution">
    <text evidence="8">The sequence shown here is derived from an EMBL/GenBank/DDBJ whole genome shotgun (WGS) entry which is preliminary data.</text>
</comment>
<dbReference type="InterPro" id="IPR000700">
    <property type="entry name" value="PAS-assoc_C"/>
</dbReference>
<dbReference type="InterPro" id="IPR004358">
    <property type="entry name" value="Sig_transdc_His_kin-like_C"/>
</dbReference>
<keyword evidence="4" id="KW-0812">Transmembrane</keyword>
<accession>A0ABT8LAR2</accession>
<dbReference type="InterPro" id="IPR011110">
    <property type="entry name" value="Reg_prop"/>
</dbReference>
<dbReference type="Pfam" id="PF02518">
    <property type="entry name" value="HATPase_c"/>
    <property type="match status" value="1"/>
</dbReference>
<evidence type="ECO:0000313" key="9">
    <source>
        <dbReference type="Proteomes" id="UP001172083"/>
    </source>
</evidence>
<gene>
    <name evidence="8" type="ORF">QQ020_22405</name>
</gene>
<dbReference type="SUPFAM" id="SSF55785">
    <property type="entry name" value="PYP-like sensor domain (PAS domain)"/>
    <property type="match status" value="1"/>
</dbReference>
<dbReference type="Gene3D" id="2.60.40.10">
    <property type="entry name" value="Immunoglobulins"/>
    <property type="match status" value="1"/>
</dbReference>
<evidence type="ECO:0000256" key="2">
    <source>
        <dbReference type="ARBA" id="ARBA00012438"/>
    </source>
</evidence>
<sequence length="1240" mass="141982">MPLIKRHLFLYLILHFWFMSAWSQVGNLRFTHLSVDQGLSQSTILSLEQDMMGFLWIGTADGLNRYDGYEFTNMRRDPDMPGSISDNEIMAILDDQKGNIWIGNAAGIDLLNVETEICQHFYFDPDSISSLSNNYVTVIFKDSNDDIWVGTAHGLNKFDSDNNTFTRYYITSPHLKEQNVIRSINQLSENKLLIGSGEGLYVFNIEKANFTRITDDQQPNTGINTYLINALVKDNDQNLWIGTNRGLFRYDSKLEKHYHYTSQNSRLSNDFIRCGLQRKDGTLWFGTENGLNQFDPAVSEFYEYRYQAGQPHSLSNNSIHSILEDNAGNLWVGTGSGLNRLDPFSFQFNPQLVQPHQQNDQVNNKVWAIHEHTGQLWIGTEGGLHILNRQQQAGTYPQTKTPLFDKLNDVIVRCIESNNREMWIGTEGEGLVTFSAGEQKLISYKTIENDSSSISDNIIRTIRAAPDNTLWIGTSHGLNHFHPITRKFQRFYFDSQDNALKINSIRDLRQDGDLLWIGTEDGLIRFDKLSGETTHFRHLPDDPGTLSHSFVRTIFIDQSGVLWVGTSGGLNKYDAASNSFKCYKTKDGLPNDVIYGILEDDNQHLWISTNRGLSHFNPRDETFFNYDVSDGLQSNEFNTNAVFKTDDGQMIFGGIRGLNIFDPESIRQSKFQTRILLTEFEILNKKADIGDDMPLRKSIMMADTVFLDYKDNLFTFRYSAINFISAPKTEYQYQLEGFDKNWNYVGQRRYATYTNIPGGKYRFRVKSSYNQRDWNEGLSIVIIVKSPFWEKPWFNWSAILLLAFLLFMFFRIRTQTIRNRNVKLQRLVEERTKTLEENKKALEESESLFRNIYEQSPIGIAYADKHSKVIIKCNPQFSKILGYTEAEIKGNRIGDFAYHDDQPEAETHKENKVAPFDESKFYYRKKRLTDKSGNTVYVTAAATMITDVSGEAKYQLIMLDNITEEQKAQEKLQKARGQLIQADKMASLGQLTAGVAHEINNPVNFIFNGINGLDKNLQQFLKIVGEYEQLNSDDNLKNQLAAILKKKESLNYDDLKKDIREMIPTIKEGAERAAQIVKSLQTFVWSADVDTVYEDIHKGLESTLLLLSNQLKNRIVVRKNFQADNPVMQCLPGQLNQVFMNIIINAIQVLKEREQGTIDIETRSDEKHIYISIADNGKGIPEKAKEKIFEPFYTTKPVGQGTGLGLSISYNIVREHGGSISVESEVNKGTKFTIKVPKNK</sequence>
<keyword evidence="3" id="KW-0597">Phosphoprotein</keyword>
<dbReference type="Gene3D" id="1.10.287.130">
    <property type="match status" value="1"/>
</dbReference>
<evidence type="ECO:0000256" key="3">
    <source>
        <dbReference type="ARBA" id="ARBA00022553"/>
    </source>
</evidence>
<name>A0ABT8LAR2_9BACT</name>
<dbReference type="InterPro" id="IPR003661">
    <property type="entry name" value="HisK_dim/P_dom"/>
</dbReference>
<dbReference type="RefSeq" id="WP_346760187.1">
    <property type="nucleotide sequence ID" value="NZ_JAUJEB010000005.1"/>
</dbReference>
<dbReference type="PROSITE" id="PS50109">
    <property type="entry name" value="HIS_KIN"/>
    <property type="match status" value="1"/>
</dbReference>
<feature type="domain" description="PAS" evidence="6">
    <location>
        <begin position="845"/>
        <end position="902"/>
    </location>
</feature>
<evidence type="ECO:0000259" key="5">
    <source>
        <dbReference type="PROSITE" id="PS50109"/>
    </source>
</evidence>
<dbReference type="PANTHER" id="PTHR43547:SF2">
    <property type="entry name" value="HYBRID SIGNAL TRANSDUCTION HISTIDINE KINASE C"/>
    <property type="match status" value="1"/>
</dbReference>
<dbReference type="Gene3D" id="3.30.565.10">
    <property type="entry name" value="Histidine kinase-like ATPase, C-terminal domain"/>
    <property type="match status" value="1"/>
</dbReference>
<dbReference type="SUPFAM" id="SSF63829">
    <property type="entry name" value="Calcium-dependent phosphotriesterase"/>
    <property type="match status" value="3"/>
</dbReference>
<dbReference type="PANTHER" id="PTHR43547">
    <property type="entry name" value="TWO-COMPONENT HISTIDINE KINASE"/>
    <property type="match status" value="1"/>
</dbReference>
<dbReference type="InterPro" id="IPR005467">
    <property type="entry name" value="His_kinase_dom"/>
</dbReference>
<evidence type="ECO:0000259" key="6">
    <source>
        <dbReference type="PROSITE" id="PS50112"/>
    </source>
</evidence>
<dbReference type="Gene3D" id="2.130.10.10">
    <property type="entry name" value="YVTN repeat-like/Quinoprotein amine dehydrogenase"/>
    <property type="match status" value="2"/>
</dbReference>
<dbReference type="InterPro" id="IPR035965">
    <property type="entry name" value="PAS-like_dom_sf"/>
</dbReference>
<dbReference type="Proteomes" id="UP001172083">
    <property type="component" value="Unassembled WGS sequence"/>
</dbReference>
<dbReference type="InterPro" id="IPR011123">
    <property type="entry name" value="Y_Y_Y"/>
</dbReference>
<dbReference type="Pfam" id="PF13426">
    <property type="entry name" value="PAS_9"/>
    <property type="match status" value="1"/>
</dbReference>
<dbReference type="PRINTS" id="PR00344">
    <property type="entry name" value="BCTRLSENSOR"/>
</dbReference>
<dbReference type="PROSITE" id="PS50112">
    <property type="entry name" value="PAS"/>
    <property type="match status" value="1"/>
</dbReference>
<keyword evidence="4" id="KW-1133">Transmembrane helix</keyword>
<dbReference type="EMBL" id="JAUJEB010000005">
    <property type="protein sequence ID" value="MDN5214849.1"/>
    <property type="molecule type" value="Genomic_DNA"/>
</dbReference>
<feature type="transmembrane region" description="Helical" evidence="4">
    <location>
        <begin position="793"/>
        <end position="810"/>
    </location>
</feature>